<evidence type="ECO:0000256" key="1">
    <source>
        <dbReference type="SAM" id="MobiDB-lite"/>
    </source>
</evidence>
<dbReference type="Proteomes" id="UP001189624">
    <property type="component" value="Chromosome 5"/>
</dbReference>
<sequence length="60" mass="7080">VLSTRGLKSLEWRKRDTTWQRVLHKKKKRKNKLSFGHKKSGKVQPNTRAQIRGHSTLQDT</sequence>
<feature type="compositionally biased region" description="Polar residues" evidence="1">
    <location>
        <begin position="43"/>
        <end position="60"/>
    </location>
</feature>
<feature type="region of interest" description="Disordered" evidence="1">
    <location>
        <begin position="22"/>
        <end position="60"/>
    </location>
</feature>
<dbReference type="AlphaFoldDB" id="A0AA86SG77"/>
<name>A0AA86SG77_9FABA</name>
<organism evidence="2 3">
    <name type="scientific">Sphenostylis stenocarpa</name>
    <dbReference type="NCBI Taxonomy" id="92480"/>
    <lineage>
        <taxon>Eukaryota</taxon>
        <taxon>Viridiplantae</taxon>
        <taxon>Streptophyta</taxon>
        <taxon>Embryophyta</taxon>
        <taxon>Tracheophyta</taxon>
        <taxon>Spermatophyta</taxon>
        <taxon>Magnoliopsida</taxon>
        <taxon>eudicotyledons</taxon>
        <taxon>Gunneridae</taxon>
        <taxon>Pentapetalae</taxon>
        <taxon>rosids</taxon>
        <taxon>fabids</taxon>
        <taxon>Fabales</taxon>
        <taxon>Fabaceae</taxon>
        <taxon>Papilionoideae</taxon>
        <taxon>50 kb inversion clade</taxon>
        <taxon>NPAAA clade</taxon>
        <taxon>indigoferoid/millettioid clade</taxon>
        <taxon>Phaseoleae</taxon>
        <taxon>Sphenostylis</taxon>
    </lineage>
</organism>
<dbReference type="EMBL" id="OY731402">
    <property type="protein sequence ID" value="CAJ1957411.1"/>
    <property type="molecule type" value="Genomic_DNA"/>
</dbReference>
<evidence type="ECO:0000313" key="3">
    <source>
        <dbReference type="Proteomes" id="UP001189624"/>
    </source>
</evidence>
<reference evidence="2" key="1">
    <citation type="submission" date="2023-10" db="EMBL/GenBank/DDBJ databases">
        <authorList>
            <person name="Domelevo Entfellner J.-B."/>
        </authorList>
    </citation>
    <scope>NUCLEOTIDE SEQUENCE</scope>
</reference>
<feature type="non-terminal residue" evidence="2">
    <location>
        <position position="1"/>
    </location>
</feature>
<proteinExistence type="predicted"/>
<protein>
    <submittedName>
        <fullName evidence="2">Uncharacterized protein</fullName>
    </submittedName>
</protein>
<accession>A0AA86SG77</accession>
<keyword evidence="3" id="KW-1185">Reference proteome</keyword>
<gene>
    <name evidence="2" type="ORF">AYBTSS11_LOCUS17183</name>
</gene>
<dbReference type="Gramene" id="rna-AYBTSS11_LOCUS17183">
    <property type="protein sequence ID" value="CAJ1957411.1"/>
    <property type="gene ID" value="gene-AYBTSS11_LOCUS17183"/>
</dbReference>
<evidence type="ECO:0000313" key="2">
    <source>
        <dbReference type="EMBL" id="CAJ1957411.1"/>
    </source>
</evidence>
<feature type="compositionally biased region" description="Basic residues" evidence="1">
    <location>
        <begin position="22"/>
        <end position="41"/>
    </location>
</feature>
<feature type="non-terminal residue" evidence="2">
    <location>
        <position position="60"/>
    </location>
</feature>